<comment type="caution">
    <text evidence="1">The sequence shown here is derived from an EMBL/GenBank/DDBJ whole genome shotgun (WGS) entry which is preliminary data.</text>
</comment>
<evidence type="ECO:0000313" key="1">
    <source>
        <dbReference type="EMBL" id="PKY10109.1"/>
    </source>
</evidence>
<proteinExistence type="predicted"/>
<reference evidence="1 2" key="1">
    <citation type="submission" date="2017-03" db="EMBL/GenBank/DDBJ databases">
        <title>Draft genime sequence of the acidophilic sulfur-oxidizing bacterium Acidithiobacillus sp. SH, isolated from seawater.</title>
        <authorList>
            <person name="Sharmin S."/>
            <person name="Tokuhisa M."/>
            <person name="Kanao T."/>
            <person name="Kamimura K."/>
        </authorList>
    </citation>
    <scope>NUCLEOTIDE SEQUENCE [LARGE SCALE GENOMIC DNA]</scope>
    <source>
        <strain evidence="1 2">SH</strain>
    </source>
</reference>
<dbReference type="AlphaFoldDB" id="A0A2I1DJQ9"/>
<gene>
    <name evidence="1" type="ORF">B1757_11430</name>
</gene>
<evidence type="ECO:0008006" key="3">
    <source>
        <dbReference type="Google" id="ProtNLM"/>
    </source>
</evidence>
<dbReference type="EMBL" id="MXAV01000043">
    <property type="protein sequence ID" value="PKY10109.1"/>
    <property type="molecule type" value="Genomic_DNA"/>
</dbReference>
<organism evidence="1 2">
    <name type="scientific">Acidithiobacillus marinus</name>
    <dbReference type="NCBI Taxonomy" id="187490"/>
    <lineage>
        <taxon>Bacteria</taxon>
        <taxon>Pseudomonadati</taxon>
        <taxon>Pseudomonadota</taxon>
        <taxon>Acidithiobacillia</taxon>
        <taxon>Acidithiobacillales</taxon>
        <taxon>Acidithiobacillaceae</taxon>
        <taxon>Acidithiobacillus</taxon>
    </lineage>
</organism>
<dbReference type="OrthoDB" id="8000953at2"/>
<dbReference type="InParanoid" id="A0A2I1DJQ9"/>
<evidence type="ECO:0000313" key="2">
    <source>
        <dbReference type="Proteomes" id="UP000234329"/>
    </source>
</evidence>
<sequence>MQEVNLPKNSRPTPESAYVKGLSVCSTRIRWLAVQRRGIKMEWIKAAILAPDETEVRDGKQSYLKCQQARGKMLRVVTRADDPCHVITAYFDRRMPC</sequence>
<dbReference type="Proteomes" id="UP000234329">
    <property type="component" value="Unassembled WGS sequence"/>
</dbReference>
<dbReference type="RefSeq" id="WP_101538442.1">
    <property type="nucleotide sequence ID" value="NZ_MXAV01000043.1"/>
</dbReference>
<dbReference type="InterPro" id="IPR025354">
    <property type="entry name" value="DUF4258"/>
</dbReference>
<protein>
    <recommendedName>
        <fullName evidence="3">DUF4258 domain-containing protein</fullName>
    </recommendedName>
</protein>
<accession>A0A2I1DJQ9</accession>
<dbReference type="Pfam" id="PF14076">
    <property type="entry name" value="DUF4258"/>
    <property type="match status" value="1"/>
</dbReference>
<keyword evidence="2" id="KW-1185">Reference proteome</keyword>
<name>A0A2I1DJQ9_9PROT</name>